<protein>
    <submittedName>
        <fullName evidence="1 2">Putative PENTAFUNCTIONAL AROM POLYPEPTIDE</fullName>
    </submittedName>
</protein>
<keyword evidence="3" id="KW-1185">Reference proteome</keyword>
<proteinExistence type="predicted"/>
<dbReference type="AlphaFoldDB" id="A0A084VFN6"/>
<evidence type="ECO:0000313" key="1">
    <source>
        <dbReference type="EMBL" id="KFB36780.1"/>
    </source>
</evidence>
<sequence length="75" mass="8224">MPYAPAQHVTTDERVVPPNNRQMMSVEGEGGGMWVVLCEERSANVSPVAPKSDDKNLRTIWPCALSSSEIVARLN</sequence>
<gene>
    <name evidence="1" type="ORF">ZHAS_00003940</name>
</gene>
<dbReference type="Proteomes" id="UP000030765">
    <property type="component" value="Unassembled WGS sequence"/>
</dbReference>
<accession>A0A084VFN6</accession>
<dbReference type="EMBL" id="KE524793">
    <property type="protein sequence ID" value="KFB36780.1"/>
    <property type="molecule type" value="Genomic_DNA"/>
</dbReference>
<organism evidence="1">
    <name type="scientific">Anopheles sinensis</name>
    <name type="common">Mosquito</name>
    <dbReference type="NCBI Taxonomy" id="74873"/>
    <lineage>
        <taxon>Eukaryota</taxon>
        <taxon>Metazoa</taxon>
        <taxon>Ecdysozoa</taxon>
        <taxon>Arthropoda</taxon>
        <taxon>Hexapoda</taxon>
        <taxon>Insecta</taxon>
        <taxon>Pterygota</taxon>
        <taxon>Neoptera</taxon>
        <taxon>Endopterygota</taxon>
        <taxon>Diptera</taxon>
        <taxon>Nematocera</taxon>
        <taxon>Culicoidea</taxon>
        <taxon>Culicidae</taxon>
        <taxon>Anophelinae</taxon>
        <taxon>Anopheles</taxon>
    </lineage>
</organism>
<reference evidence="1 3" key="1">
    <citation type="journal article" date="2014" name="BMC Genomics">
        <title>Genome sequence of Anopheles sinensis provides insight into genetics basis of mosquito competence for malaria parasites.</title>
        <authorList>
            <person name="Zhou D."/>
            <person name="Zhang D."/>
            <person name="Ding G."/>
            <person name="Shi L."/>
            <person name="Hou Q."/>
            <person name="Ye Y."/>
            <person name="Xu Y."/>
            <person name="Zhou H."/>
            <person name="Xiong C."/>
            <person name="Li S."/>
            <person name="Yu J."/>
            <person name="Hong S."/>
            <person name="Yu X."/>
            <person name="Zou P."/>
            <person name="Chen C."/>
            <person name="Chang X."/>
            <person name="Wang W."/>
            <person name="Lv Y."/>
            <person name="Sun Y."/>
            <person name="Ma L."/>
            <person name="Shen B."/>
            <person name="Zhu C."/>
        </authorList>
    </citation>
    <scope>NUCLEOTIDE SEQUENCE [LARGE SCALE GENOMIC DNA]</scope>
</reference>
<reference evidence="2" key="2">
    <citation type="submission" date="2020-05" db="UniProtKB">
        <authorList>
            <consortium name="EnsemblMetazoa"/>
        </authorList>
    </citation>
    <scope>IDENTIFICATION</scope>
</reference>
<name>A0A084VFN6_ANOSI</name>
<dbReference type="EnsemblMetazoa" id="ASIC003940-RA">
    <property type="protein sequence ID" value="ASIC003940-PA"/>
    <property type="gene ID" value="ASIC003940"/>
</dbReference>
<evidence type="ECO:0000313" key="3">
    <source>
        <dbReference type="Proteomes" id="UP000030765"/>
    </source>
</evidence>
<dbReference type="EMBL" id="ATLV01012450">
    <property type="status" value="NOT_ANNOTATED_CDS"/>
    <property type="molecule type" value="Genomic_DNA"/>
</dbReference>
<evidence type="ECO:0000313" key="2">
    <source>
        <dbReference type="EnsemblMetazoa" id="ASIC003940-PA"/>
    </source>
</evidence>
<dbReference type="VEuPathDB" id="VectorBase:ASIC003940"/>